<keyword evidence="3" id="KW-1185">Reference proteome</keyword>
<gene>
    <name evidence="2" type="ORF">ACJIZ3_012787</name>
</gene>
<feature type="compositionally biased region" description="Basic and acidic residues" evidence="1">
    <location>
        <begin position="107"/>
        <end position="117"/>
    </location>
</feature>
<feature type="region of interest" description="Disordered" evidence="1">
    <location>
        <begin position="143"/>
        <end position="179"/>
    </location>
</feature>
<feature type="region of interest" description="Disordered" evidence="1">
    <location>
        <begin position="43"/>
        <end position="74"/>
    </location>
</feature>
<evidence type="ECO:0000256" key="1">
    <source>
        <dbReference type="SAM" id="MobiDB-lite"/>
    </source>
</evidence>
<evidence type="ECO:0000313" key="3">
    <source>
        <dbReference type="Proteomes" id="UP001634393"/>
    </source>
</evidence>
<name>A0ABD3UPC6_9LAMI</name>
<evidence type="ECO:0000313" key="2">
    <source>
        <dbReference type="EMBL" id="KAL3850905.1"/>
    </source>
</evidence>
<proteinExistence type="predicted"/>
<feature type="region of interest" description="Disordered" evidence="1">
    <location>
        <begin position="95"/>
        <end position="130"/>
    </location>
</feature>
<dbReference type="EMBL" id="JBJXBP010000001">
    <property type="protein sequence ID" value="KAL3850905.1"/>
    <property type="molecule type" value="Genomic_DNA"/>
</dbReference>
<feature type="compositionally biased region" description="Basic and acidic residues" evidence="1">
    <location>
        <begin position="145"/>
        <end position="155"/>
    </location>
</feature>
<organism evidence="2 3">
    <name type="scientific">Penstemon smallii</name>
    <dbReference type="NCBI Taxonomy" id="265156"/>
    <lineage>
        <taxon>Eukaryota</taxon>
        <taxon>Viridiplantae</taxon>
        <taxon>Streptophyta</taxon>
        <taxon>Embryophyta</taxon>
        <taxon>Tracheophyta</taxon>
        <taxon>Spermatophyta</taxon>
        <taxon>Magnoliopsida</taxon>
        <taxon>eudicotyledons</taxon>
        <taxon>Gunneridae</taxon>
        <taxon>Pentapetalae</taxon>
        <taxon>asterids</taxon>
        <taxon>lamiids</taxon>
        <taxon>Lamiales</taxon>
        <taxon>Plantaginaceae</taxon>
        <taxon>Cheloneae</taxon>
        <taxon>Penstemon</taxon>
    </lineage>
</organism>
<dbReference type="Proteomes" id="UP001634393">
    <property type="component" value="Unassembled WGS sequence"/>
</dbReference>
<sequence length="179" mass="19327">MDGLDRAERRKSLTERLGLKGMSCCGATWVLSPSPTAISVRDDDVEEEGPQIDLEPNIPTASEPVPPCVDQSPAAGGMNLAAALAEERQLRALLDLENDLSPRSSRPRPDSNDDERSPSTNGTAAGTPLRVSLMRLLEEADGYDGEIKKEEDRGGCDQSVFKGDVVEPRLLSPLQPYDP</sequence>
<reference evidence="2 3" key="1">
    <citation type="submission" date="2024-12" db="EMBL/GenBank/DDBJ databases">
        <title>The unique morphological basis and parallel evolutionary history of personate flowers in Penstemon.</title>
        <authorList>
            <person name="Depatie T.H."/>
            <person name="Wessinger C.A."/>
        </authorList>
    </citation>
    <scope>NUCLEOTIDE SEQUENCE [LARGE SCALE GENOMIC DNA]</scope>
    <source>
        <strain evidence="2">WTNN_2</strain>
        <tissue evidence="2">Leaf</tissue>
    </source>
</reference>
<comment type="caution">
    <text evidence="2">The sequence shown here is derived from an EMBL/GenBank/DDBJ whole genome shotgun (WGS) entry which is preliminary data.</text>
</comment>
<protein>
    <submittedName>
        <fullName evidence="2">Uncharacterized protein</fullName>
    </submittedName>
</protein>
<accession>A0ABD3UPC6</accession>
<dbReference type="AlphaFoldDB" id="A0ABD3UPC6"/>